<accession>A0ABR3P306</accession>
<dbReference type="CDD" id="cd12148">
    <property type="entry name" value="fungal_TF_MHR"/>
    <property type="match status" value="1"/>
</dbReference>
<sequence>MRSSKREPDASKWSYQMGNEDTEIKDEPTKNVTDAPKRKRKQTDTSDNRFLCTEDGCGKSYSRAEHLHRHQLNHAPKQIFYCDFGGCDRHFVRQDLCARHRERHFNTNSQLSRRFATKSARRSVEDADSSGPTGESARVKRSRSHHSTATARSTEQSSPASSDTYAGSKAKLELPEDVKVANHAVTSILNPRRLDDTSTSYPISTSEAFSLSACSDQRSRSDVEDRLADVSYFLKTNTSSSIAHGRESSANNGRRLSPSRYNNQRSKDHSSHLPQPQPVQEETHAPNLLTSYSVHRTEPQCQMQGRSSNSFSFPDFSIRHTALPSLRFSSLMSQDSNFMRSDSATSFIMKSTDPYSQTMTISHDGHFDDSTLLQAFPNVTTAPVFNQETFNHFQFGMGDDFMDWLFGDEQRRLMSSPIPYNPNSLQDSYPGTGKQHQTGFGVELDPVPSVTPIPSVLDSGQPESMLSASRRLSLLKFIRKEFIDIKHTEVTKRGQKLLQGDLDQDGHVLSLRMLQVYISSFWLHTHTQLPIMHRPTFSAETCPDLLLIAVMTLGASCLEKSHGVETTQACAELSFFLAWHARHLILRDPEFSAPAKLWVFQALLLLEIFEKLYSTRSLHERAHVHHATTLTLMRRGSSLIGRSAVYPALVDEDPTRSPPGPNGSINTSGQNTSDAWWNIWISNEATRRAAFAAFILDVTHATMFCHSAVMAPHEMRIALPCDEALWSATSGEEARRLEQSLESRALKPLSFLEGLRKTLNCQPIQTNTFGRVTIMAGLLSVSWHMKMQEVRVHSVGVGKQSSWVAQLKNAFDHWKRDFDTSLEHTNRNYNHQWINSYGVDVENVFESRTVLHHLAHMAINVDFIDCQIFAGAKRLLGRDVTSNEHAAVAKRMKESWARSKRGREATFYALRFLSEVLLPKDDSVGTTHHTTPGFLYSARDDHLLNRPWVLYLATLTVWAYGYALDGPIAPPTYTFSSLDNTIYDMSCFLKRVGGIRTPDDLQFVEQRNNCLGLLMLLRDDFCMARWELLHEASAMLGNCIRLLMPGI</sequence>
<keyword evidence="3" id="KW-0677">Repeat</keyword>
<evidence type="ECO:0000313" key="10">
    <source>
        <dbReference type="EMBL" id="KAL1297049.1"/>
    </source>
</evidence>
<name>A0ABR3P306_9PEZI</name>
<dbReference type="SUPFAM" id="SSF57667">
    <property type="entry name" value="beta-beta-alpha zinc fingers"/>
    <property type="match status" value="1"/>
</dbReference>
<feature type="region of interest" description="Disordered" evidence="8">
    <location>
        <begin position="650"/>
        <end position="669"/>
    </location>
</feature>
<dbReference type="GeneID" id="95978338"/>
<evidence type="ECO:0000256" key="2">
    <source>
        <dbReference type="ARBA" id="ARBA00022723"/>
    </source>
</evidence>
<evidence type="ECO:0000256" key="8">
    <source>
        <dbReference type="SAM" id="MobiDB-lite"/>
    </source>
</evidence>
<dbReference type="RefSeq" id="XP_069196731.1">
    <property type="nucleotide sequence ID" value="XM_069348182.1"/>
</dbReference>
<dbReference type="PROSITE" id="PS00028">
    <property type="entry name" value="ZINC_FINGER_C2H2_1"/>
    <property type="match status" value="2"/>
</dbReference>
<evidence type="ECO:0000256" key="7">
    <source>
        <dbReference type="PROSITE-ProRule" id="PRU00042"/>
    </source>
</evidence>
<keyword evidence="5" id="KW-0862">Zinc</keyword>
<comment type="caution">
    <text evidence="10">The sequence shown here is derived from an EMBL/GenBank/DDBJ whole genome shotgun (WGS) entry which is preliminary data.</text>
</comment>
<proteinExistence type="predicted"/>
<evidence type="ECO:0000256" key="4">
    <source>
        <dbReference type="ARBA" id="ARBA00022771"/>
    </source>
</evidence>
<dbReference type="PANTHER" id="PTHR40626">
    <property type="entry name" value="MIP31509P"/>
    <property type="match status" value="1"/>
</dbReference>
<keyword evidence="6" id="KW-0539">Nucleus</keyword>
<dbReference type="PROSITE" id="PS50157">
    <property type="entry name" value="ZINC_FINGER_C2H2_2"/>
    <property type="match status" value="1"/>
</dbReference>
<dbReference type="InterPro" id="IPR036236">
    <property type="entry name" value="Znf_C2H2_sf"/>
</dbReference>
<feature type="domain" description="C2H2-type" evidence="9">
    <location>
        <begin position="50"/>
        <end position="79"/>
    </location>
</feature>
<evidence type="ECO:0000256" key="3">
    <source>
        <dbReference type="ARBA" id="ARBA00022737"/>
    </source>
</evidence>
<evidence type="ECO:0000259" key="9">
    <source>
        <dbReference type="PROSITE" id="PS50157"/>
    </source>
</evidence>
<dbReference type="Gene3D" id="3.30.160.60">
    <property type="entry name" value="Classic Zinc Finger"/>
    <property type="match status" value="1"/>
</dbReference>
<feature type="region of interest" description="Disordered" evidence="8">
    <location>
        <begin position="109"/>
        <end position="168"/>
    </location>
</feature>
<dbReference type="InterPro" id="IPR007219">
    <property type="entry name" value="XnlR_reg_dom"/>
</dbReference>
<feature type="compositionally biased region" description="Polar residues" evidence="8">
    <location>
        <begin position="147"/>
        <end position="165"/>
    </location>
</feature>
<dbReference type="PANTHER" id="PTHR40626:SF11">
    <property type="entry name" value="ZINC FINGER PROTEIN YPR022C"/>
    <property type="match status" value="1"/>
</dbReference>
<comment type="subcellular location">
    <subcellularLocation>
        <location evidence="1">Nucleus</location>
    </subcellularLocation>
</comment>
<feature type="region of interest" description="Disordered" evidence="8">
    <location>
        <begin position="1"/>
        <end position="48"/>
    </location>
</feature>
<evidence type="ECO:0000256" key="6">
    <source>
        <dbReference type="ARBA" id="ARBA00023242"/>
    </source>
</evidence>
<keyword evidence="2" id="KW-0479">Metal-binding</keyword>
<keyword evidence="11" id="KW-1185">Reference proteome</keyword>
<feature type="compositionally biased region" description="Basic and acidic residues" evidence="8">
    <location>
        <begin position="1"/>
        <end position="10"/>
    </location>
</feature>
<feature type="region of interest" description="Disordered" evidence="8">
    <location>
        <begin position="242"/>
        <end position="280"/>
    </location>
</feature>
<feature type="compositionally biased region" description="Polar residues" evidence="8">
    <location>
        <begin position="242"/>
        <end position="264"/>
    </location>
</feature>
<evidence type="ECO:0000256" key="1">
    <source>
        <dbReference type="ARBA" id="ARBA00004123"/>
    </source>
</evidence>
<evidence type="ECO:0000313" key="11">
    <source>
        <dbReference type="Proteomes" id="UP001562354"/>
    </source>
</evidence>
<gene>
    <name evidence="10" type="ORF">AAFC00_004638</name>
</gene>
<protein>
    <recommendedName>
        <fullName evidence="9">C2H2-type domain-containing protein</fullName>
    </recommendedName>
</protein>
<dbReference type="InterPro" id="IPR013087">
    <property type="entry name" value="Znf_C2H2_type"/>
</dbReference>
<dbReference type="InterPro" id="IPR051059">
    <property type="entry name" value="VerF-like"/>
</dbReference>
<evidence type="ECO:0000256" key="5">
    <source>
        <dbReference type="ARBA" id="ARBA00022833"/>
    </source>
</evidence>
<reference evidence="10 11" key="1">
    <citation type="submission" date="2024-07" db="EMBL/GenBank/DDBJ databases">
        <title>Draft sequence of the Neodothiora populina.</title>
        <authorList>
            <person name="Drown D.D."/>
            <person name="Schuette U.S."/>
            <person name="Buechlein A.B."/>
            <person name="Rusch D.R."/>
            <person name="Winton L.W."/>
            <person name="Adams G.A."/>
        </authorList>
    </citation>
    <scope>NUCLEOTIDE SEQUENCE [LARGE SCALE GENOMIC DNA]</scope>
    <source>
        <strain evidence="10 11">CPC 39397</strain>
    </source>
</reference>
<keyword evidence="4 7" id="KW-0863">Zinc-finger</keyword>
<dbReference type="Pfam" id="PF04082">
    <property type="entry name" value="Fungal_trans"/>
    <property type="match status" value="1"/>
</dbReference>
<dbReference type="Proteomes" id="UP001562354">
    <property type="component" value="Unassembled WGS sequence"/>
</dbReference>
<organism evidence="10 11">
    <name type="scientific">Neodothiora populina</name>
    <dbReference type="NCBI Taxonomy" id="2781224"/>
    <lineage>
        <taxon>Eukaryota</taxon>
        <taxon>Fungi</taxon>
        <taxon>Dikarya</taxon>
        <taxon>Ascomycota</taxon>
        <taxon>Pezizomycotina</taxon>
        <taxon>Dothideomycetes</taxon>
        <taxon>Dothideomycetidae</taxon>
        <taxon>Dothideales</taxon>
        <taxon>Dothioraceae</taxon>
        <taxon>Neodothiora</taxon>
    </lineage>
</organism>
<dbReference type="SMART" id="SM00355">
    <property type="entry name" value="ZnF_C2H2"/>
    <property type="match status" value="2"/>
</dbReference>
<dbReference type="EMBL" id="JBFMKM010000016">
    <property type="protein sequence ID" value="KAL1297049.1"/>
    <property type="molecule type" value="Genomic_DNA"/>
</dbReference>